<accession>A0A0A9F9G4</accession>
<sequence length="41" mass="4463">MSPGTVSENLPYTALVVASVHRTIGPPIQEFHSLVILLLDF</sequence>
<reference evidence="1" key="1">
    <citation type="submission" date="2014-09" db="EMBL/GenBank/DDBJ databases">
        <authorList>
            <person name="Magalhaes I.L.F."/>
            <person name="Oliveira U."/>
            <person name="Santos F.R."/>
            <person name="Vidigal T.H.D.A."/>
            <person name="Brescovit A.D."/>
            <person name="Santos A.J."/>
        </authorList>
    </citation>
    <scope>NUCLEOTIDE SEQUENCE</scope>
    <source>
        <tissue evidence="1">Shoot tissue taken approximately 20 cm above the soil surface</tissue>
    </source>
</reference>
<dbReference type="EMBL" id="GBRH01188246">
    <property type="protein sequence ID" value="JAE09650.1"/>
    <property type="molecule type" value="Transcribed_RNA"/>
</dbReference>
<evidence type="ECO:0000313" key="1">
    <source>
        <dbReference type="EMBL" id="JAE09650.1"/>
    </source>
</evidence>
<organism evidence="1">
    <name type="scientific">Arundo donax</name>
    <name type="common">Giant reed</name>
    <name type="synonym">Donax arundinaceus</name>
    <dbReference type="NCBI Taxonomy" id="35708"/>
    <lineage>
        <taxon>Eukaryota</taxon>
        <taxon>Viridiplantae</taxon>
        <taxon>Streptophyta</taxon>
        <taxon>Embryophyta</taxon>
        <taxon>Tracheophyta</taxon>
        <taxon>Spermatophyta</taxon>
        <taxon>Magnoliopsida</taxon>
        <taxon>Liliopsida</taxon>
        <taxon>Poales</taxon>
        <taxon>Poaceae</taxon>
        <taxon>PACMAD clade</taxon>
        <taxon>Arundinoideae</taxon>
        <taxon>Arundineae</taxon>
        <taxon>Arundo</taxon>
    </lineage>
</organism>
<reference evidence="1" key="2">
    <citation type="journal article" date="2015" name="Data Brief">
        <title>Shoot transcriptome of the giant reed, Arundo donax.</title>
        <authorList>
            <person name="Barrero R.A."/>
            <person name="Guerrero F.D."/>
            <person name="Moolhuijzen P."/>
            <person name="Goolsby J.A."/>
            <person name="Tidwell J."/>
            <person name="Bellgard S.E."/>
            <person name="Bellgard M.I."/>
        </authorList>
    </citation>
    <scope>NUCLEOTIDE SEQUENCE</scope>
    <source>
        <tissue evidence="1">Shoot tissue taken approximately 20 cm above the soil surface</tissue>
    </source>
</reference>
<dbReference type="AlphaFoldDB" id="A0A0A9F9G4"/>
<name>A0A0A9F9G4_ARUDO</name>
<protein>
    <submittedName>
        <fullName evidence="1">Uncharacterized protein</fullName>
    </submittedName>
</protein>
<proteinExistence type="predicted"/>